<dbReference type="Pfam" id="PF00534">
    <property type="entry name" value="Glycos_transf_1"/>
    <property type="match status" value="1"/>
</dbReference>
<dbReference type="RefSeq" id="WP_139529189.1">
    <property type="nucleotide sequence ID" value="NZ_CABEJD010000007.1"/>
</dbReference>
<name>A0ABD5HK92_9ENTR</name>
<dbReference type="Proteomes" id="UP001287436">
    <property type="component" value="Unassembled WGS sequence"/>
</dbReference>
<dbReference type="GO" id="GO:0016757">
    <property type="term" value="F:glycosyltransferase activity"/>
    <property type="evidence" value="ECO:0007669"/>
    <property type="project" value="UniProtKB-KW"/>
</dbReference>
<dbReference type="InterPro" id="IPR001296">
    <property type="entry name" value="Glyco_trans_1"/>
</dbReference>
<dbReference type="EMBL" id="JAWPBP010000032">
    <property type="protein sequence ID" value="MDW2719219.1"/>
    <property type="molecule type" value="Genomic_DNA"/>
</dbReference>
<dbReference type="SUPFAM" id="SSF53756">
    <property type="entry name" value="UDP-Glycosyltransferase/glycogen phosphorylase"/>
    <property type="match status" value="1"/>
</dbReference>
<proteinExistence type="predicted"/>
<sequence>MKVAFLTRVDAFDKNGGDTYQIQMYQKYFETNGHNALIVTDLSIPEQCDYYILVNMDRPLELIAYYQKLKQMKKLGETLFLSIHHSYEAIDFFEKKIRGGRVGVLLKRISSFHRREKIKNVVRGLKYKNLRMPVISQFFVNYSKTVTEIIKNVRCLILIAEGEKDKIEFDYKTEVKNSFVVKNGVDLKKGLAELNQNERDIDVLICGRIESRKNSLAIAKYFVNSPYNITFVGAINSNDKEYGRAFLDLINLHENMTYLGRVDPGKMPDIYMRSKIHLSASWFEVASLVDLEAYAYGCHVVSSIHGHTDSYLGNKATYLNPCKLNEIGDLLKILKARDSDLKEQYSFISDNLSWEKSYRALFCSLNELESLTKA</sequence>
<comment type="caution">
    <text evidence="3">The sequence shown here is derived from an EMBL/GenBank/DDBJ whole genome shotgun (WGS) entry which is preliminary data.</text>
</comment>
<evidence type="ECO:0000313" key="3">
    <source>
        <dbReference type="EMBL" id="MDW2719219.1"/>
    </source>
</evidence>
<dbReference type="AlphaFoldDB" id="A0ABD5HK92"/>
<organism evidence="3 4">
    <name type="scientific">Klebsiella pasteurii</name>
    <dbReference type="NCBI Taxonomy" id="2587529"/>
    <lineage>
        <taxon>Bacteria</taxon>
        <taxon>Pseudomonadati</taxon>
        <taxon>Pseudomonadota</taxon>
        <taxon>Gammaproteobacteria</taxon>
        <taxon>Enterobacterales</taxon>
        <taxon>Enterobacteriaceae</taxon>
        <taxon>Klebsiella/Raoultella group</taxon>
        <taxon>Klebsiella</taxon>
    </lineage>
</organism>
<evidence type="ECO:0000259" key="2">
    <source>
        <dbReference type="Pfam" id="PF00534"/>
    </source>
</evidence>
<gene>
    <name evidence="3" type="ORF">RYZ49_25850</name>
</gene>
<accession>A0ABD5HK92</accession>
<evidence type="ECO:0000313" key="4">
    <source>
        <dbReference type="Proteomes" id="UP001287436"/>
    </source>
</evidence>
<evidence type="ECO:0000256" key="1">
    <source>
        <dbReference type="ARBA" id="ARBA00022679"/>
    </source>
</evidence>
<dbReference type="PANTHER" id="PTHR46401">
    <property type="entry name" value="GLYCOSYLTRANSFERASE WBBK-RELATED"/>
    <property type="match status" value="1"/>
</dbReference>
<protein>
    <submittedName>
        <fullName evidence="3">Glycosyltransferase family 4 protein</fullName>
        <ecNumber evidence="3">2.4.-.-</ecNumber>
    </submittedName>
</protein>
<keyword evidence="1 3" id="KW-0808">Transferase</keyword>
<dbReference type="PANTHER" id="PTHR46401:SF2">
    <property type="entry name" value="GLYCOSYLTRANSFERASE WBBK-RELATED"/>
    <property type="match status" value="1"/>
</dbReference>
<feature type="domain" description="Glycosyl transferase family 1" evidence="2">
    <location>
        <begin position="193"/>
        <end position="317"/>
    </location>
</feature>
<dbReference type="CDD" id="cd03801">
    <property type="entry name" value="GT4_PimA-like"/>
    <property type="match status" value="1"/>
</dbReference>
<keyword evidence="3" id="KW-0328">Glycosyltransferase</keyword>
<dbReference type="EC" id="2.4.-.-" evidence="3"/>
<dbReference type="Gene3D" id="3.40.50.2000">
    <property type="entry name" value="Glycogen Phosphorylase B"/>
    <property type="match status" value="2"/>
</dbReference>
<reference evidence="3 4" key="1">
    <citation type="submission" date="2023-10" db="EMBL/GenBank/DDBJ databases">
        <title>Fecal carriage and genetic characteristics of carbapenem-resistant Enterobacterales among healthy adults from four provinces of China.</title>
        <authorList>
            <person name="Li Y."/>
            <person name="Zhang R."/>
        </authorList>
    </citation>
    <scope>NUCLEOTIDE SEQUENCE [LARGE SCALE GENOMIC DNA]</scope>
    <source>
        <strain evidence="3 4">HN-157</strain>
    </source>
</reference>